<feature type="coiled-coil region" evidence="1">
    <location>
        <begin position="96"/>
        <end position="130"/>
    </location>
</feature>
<evidence type="ECO:0000313" key="4">
    <source>
        <dbReference type="Proteomes" id="UP000663865"/>
    </source>
</evidence>
<evidence type="ECO:0000256" key="1">
    <source>
        <dbReference type="SAM" id="Coils"/>
    </source>
</evidence>
<protein>
    <submittedName>
        <fullName evidence="2">Uncharacterized protein</fullName>
    </submittedName>
</protein>
<dbReference type="EMBL" id="CAJNYV010005595">
    <property type="protein sequence ID" value="CAF3762848.1"/>
    <property type="molecule type" value="Genomic_DNA"/>
</dbReference>
<dbReference type="Proteomes" id="UP000663865">
    <property type="component" value="Unassembled WGS sequence"/>
</dbReference>
<proteinExistence type="predicted"/>
<name>A0A818Z089_9BILA</name>
<accession>A0A818Z089</accession>
<evidence type="ECO:0000313" key="2">
    <source>
        <dbReference type="EMBL" id="CAF3762848.1"/>
    </source>
</evidence>
<dbReference type="EMBL" id="CAJOBS010000707">
    <property type="protein sequence ID" value="CAF4628998.1"/>
    <property type="molecule type" value="Genomic_DNA"/>
</dbReference>
<organism evidence="2 4">
    <name type="scientific">Rotaria socialis</name>
    <dbReference type="NCBI Taxonomy" id="392032"/>
    <lineage>
        <taxon>Eukaryota</taxon>
        <taxon>Metazoa</taxon>
        <taxon>Spiralia</taxon>
        <taxon>Gnathifera</taxon>
        <taxon>Rotifera</taxon>
        <taxon>Eurotatoria</taxon>
        <taxon>Bdelloidea</taxon>
        <taxon>Philodinida</taxon>
        <taxon>Philodinidae</taxon>
        <taxon>Rotaria</taxon>
    </lineage>
</organism>
<dbReference type="Proteomes" id="UP000663838">
    <property type="component" value="Unassembled WGS sequence"/>
</dbReference>
<dbReference type="InterPro" id="IPR036322">
    <property type="entry name" value="WD40_repeat_dom_sf"/>
</dbReference>
<gene>
    <name evidence="2" type="ORF">KIK155_LOCUS30365</name>
    <name evidence="3" type="ORF">TOA249_LOCUS12473</name>
</gene>
<dbReference type="SUPFAM" id="SSF50978">
    <property type="entry name" value="WD40 repeat-like"/>
    <property type="match status" value="1"/>
</dbReference>
<keyword evidence="1" id="KW-0175">Coiled coil</keyword>
<reference evidence="2" key="1">
    <citation type="submission" date="2021-02" db="EMBL/GenBank/DDBJ databases">
        <authorList>
            <person name="Nowell W R."/>
        </authorList>
    </citation>
    <scope>NUCLEOTIDE SEQUENCE</scope>
</reference>
<sequence>MTVHIASSFSFCQNVANENEEECQEEQYFLCPHCNLWLCIPHNLEHQQIIQTSAHEFNDRVNQVRQQLTDISIDYIYEDCNKKIDDWRDQMLAEIKNRHSEMFQHLNKLYNELTEEIKEFKEKKIELFTHEFIEPLAHMLTKQKQVHPEKLKALVAQLKSLEEKIELIKIPDLIQMNLDEIKLNGKINFTRQHPCDEIDATLNHRQLLELDCVNQKEYHRFSLKKNSKALAASSNFILAFESPSTLLLFDKKSPLRSIDTKGNKVWDICWSEAMKIFLIAGKKLQIYDIIHDELVDTSIENPHNGSDIWSVTSYLHDVLLLDNDGFIKRYSCPSFKLKASWPEKVYLRENNDTGAAQIRLNNIGILAISIKQEDLHWRIDLFDVQMQRIHRGIPLTNNGTADLWDIPFISLNNNEWLVMDLRSMPQMLLLVDENGKIQQQVERGGSNVALMGRTYLVLRDSTGLQLYKVSQES</sequence>
<evidence type="ECO:0000313" key="3">
    <source>
        <dbReference type="EMBL" id="CAF4628998.1"/>
    </source>
</evidence>
<comment type="caution">
    <text evidence="2">The sequence shown here is derived from an EMBL/GenBank/DDBJ whole genome shotgun (WGS) entry which is preliminary data.</text>
</comment>
<dbReference type="AlphaFoldDB" id="A0A818Z089"/>